<proteinExistence type="predicted"/>
<dbReference type="AlphaFoldDB" id="A0A1W6NKK8"/>
<dbReference type="InterPro" id="IPR036420">
    <property type="entry name" value="BRCT_dom_sf"/>
</dbReference>
<sequence length="92" mass="10447">MLDLRDCKIAFTGRLTTMTREQAFSLAEVFGAKPQTWIAKQTDYLIVGLIEISLDGEPTTKKLLTGTPTLSERDFLAWCQARLTQWSRSLDH</sequence>
<dbReference type="SUPFAM" id="SSF52113">
    <property type="entry name" value="BRCT domain"/>
    <property type="match status" value="1"/>
</dbReference>
<dbReference type="EMBL" id="JAERKF010000021">
    <property type="protein sequence ID" value="MBS1011684.1"/>
    <property type="molecule type" value="Genomic_DNA"/>
</dbReference>
<protein>
    <submittedName>
        <fullName evidence="1">BRCT domain-containing protein</fullName>
    </submittedName>
</protein>
<dbReference type="Proteomes" id="UP000676478">
    <property type="component" value="Unassembled WGS sequence"/>
</dbReference>
<evidence type="ECO:0000313" key="2">
    <source>
        <dbReference type="Proteomes" id="UP000676478"/>
    </source>
</evidence>
<evidence type="ECO:0000313" key="1">
    <source>
        <dbReference type="EMBL" id="MBS1011684.1"/>
    </source>
</evidence>
<reference evidence="1" key="2">
    <citation type="submission" date="2022-09" db="EMBL/GenBank/DDBJ databases">
        <title>Genome-inferred correspondence between phylogeny and metabolic traits in the wild Drosophila gut microbiome.</title>
        <authorList>
            <person name="Bueno E."/>
            <person name="Blow F."/>
            <person name="Douglas A.E."/>
        </authorList>
    </citation>
    <scope>NUCLEOTIDE SEQUENCE</scope>
    <source>
        <strain evidence="1">Dm-2019-70</strain>
    </source>
</reference>
<dbReference type="CDD" id="cd17748">
    <property type="entry name" value="BRCT_DNA_ligase_like"/>
    <property type="match status" value="1"/>
</dbReference>
<dbReference type="RefSeq" id="WP_085769641.1">
    <property type="nucleotide sequence ID" value="NZ_CP019737.1"/>
</dbReference>
<organism evidence="1 2">
    <name type="scientific">Levilactobacillus brevis</name>
    <name type="common">Lactobacillus brevis</name>
    <dbReference type="NCBI Taxonomy" id="1580"/>
    <lineage>
        <taxon>Bacteria</taxon>
        <taxon>Bacillati</taxon>
        <taxon>Bacillota</taxon>
        <taxon>Bacilli</taxon>
        <taxon>Lactobacillales</taxon>
        <taxon>Lactobacillaceae</taxon>
        <taxon>Levilactobacillus</taxon>
    </lineage>
</organism>
<accession>A0A1W6NKK8</accession>
<comment type="caution">
    <text evidence="1">The sequence shown here is derived from an EMBL/GenBank/DDBJ whole genome shotgun (WGS) entry which is preliminary data.</text>
</comment>
<name>A0A1W6NKK8_LEVBR</name>
<reference evidence="1" key="1">
    <citation type="submission" date="2020-12" db="EMBL/GenBank/DDBJ databases">
        <authorList>
            <person name="Mcmullen J.G."/>
        </authorList>
    </citation>
    <scope>NUCLEOTIDE SEQUENCE</scope>
    <source>
        <strain evidence="1">Dm-2019-70</strain>
    </source>
</reference>
<dbReference type="Gene3D" id="3.40.50.10190">
    <property type="entry name" value="BRCT domain"/>
    <property type="match status" value="1"/>
</dbReference>
<gene>
    <name evidence="1" type="ORF">JK167_12775</name>
</gene>